<dbReference type="InterPro" id="IPR003961">
    <property type="entry name" value="FN3_dom"/>
</dbReference>
<dbReference type="InterPro" id="IPR036116">
    <property type="entry name" value="FN3_sf"/>
</dbReference>
<dbReference type="InterPro" id="IPR013783">
    <property type="entry name" value="Ig-like_fold"/>
</dbReference>
<dbReference type="SUPFAM" id="SSF54060">
    <property type="entry name" value="His-Me finger endonucleases"/>
    <property type="match status" value="1"/>
</dbReference>
<keyword evidence="3 5" id="KW-0732">Signal</keyword>
<dbReference type="EMBL" id="JAVDQY010000004">
    <property type="protein sequence ID" value="MDR6528281.1"/>
    <property type="molecule type" value="Genomic_DNA"/>
</dbReference>
<feature type="signal peptide" evidence="5">
    <location>
        <begin position="1"/>
        <end position="19"/>
    </location>
</feature>
<dbReference type="NCBIfam" id="TIGR04183">
    <property type="entry name" value="Por_Secre_tail"/>
    <property type="match status" value="1"/>
</dbReference>
<evidence type="ECO:0000313" key="7">
    <source>
        <dbReference type="EMBL" id="MDR6528281.1"/>
    </source>
</evidence>
<accession>A0AAE3YDR2</accession>
<dbReference type="SUPFAM" id="SSF49265">
    <property type="entry name" value="Fibronectin type III"/>
    <property type="match status" value="1"/>
</dbReference>
<keyword evidence="7" id="KW-0255">Endonuclease</keyword>
<reference evidence="7" key="1">
    <citation type="submission" date="2023-07" db="EMBL/GenBank/DDBJ databases">
        <title>Sorghum-associated microbial communities from plants grown in Nebraska, USA.</title>
        <authorList>
            <person name="Schachtman D."/>
        </authorList>
    </citation>
    <scope>NUCLEOTIDE SEQUENCE</scope>
    <source>
        <strain evidence="7">DS2360</strain>
    </source>
</reference>
<dbReference type="RefSeq" id="WP_309947558.1">
    <property type="nucleotide sequence ID" value="NZ_JAVDQY010000004.1"/>
</dbReference>
<evidence type="ECO:0000256" key="4">
    <source>
        <dbReference type="ARBA" id="ARBA00022801"/>
    </source>
</evidence>
<dbReference type="GO" id="GO:0004519">
    <property type="term" value="F:endonuclease activity"/>
    <property type="evidence" value="ECO:0007669"/>
    <property type="project" value="UniProtKB-KW"/>
</dbReference>
<dbReference type="PROSITE" id="PS50853">
    <property type="entry name" value="FN3"/>
    <property type="match status" value="1"/>
</dbReference>
<feature type="chain" id="PRO_5041923611" evidence="5">
    <location>
        <begin position="20"/>
        <end position="594"/>
    </location>
</feature>
<dbReference type="CDD" id="cd00063">
    <property type="entry name" value="FN3"/>
    <property type="match status" value="1"/>
</dbReference>
<proteinExistence type="inferred from homology"/>
<dbReference type="InterPro" id="IPR007346">
    <property type="entry name" value="Endonuclease-I"/>
</dbReference>
<evidence type="ECO:0000256" key="1">
    <source>
        <dbReference type="ARBA" id="ARBA00006429"/>
    </source>
</evidence>
<dbReference type="Pfam" id="PF00041">
    <property type="entry name" value="fn3"/>
    <property type="match status" value="1"/>
</dbReference>
<comment type="caution">
    <text evidence="7">The sequence shown here is derived from an EMBL/GenBank/DDBJ whole genome shotgun (WGS) entry which is preliminary data.</text>
</comment>
<dbReference type="GO" id="GO:0016787">
    <property type="term" value="F:hydrolase activity"/>
    <property type="evidence" value="ECO:0007669"/>
    <property type="project" value="UniProtKB-KW"/>
</dbReference>
<gene>
    <name evidence="7" type="ORF">J2787_003700</name>
</gene>
<dbReference type="Pfam" id="PF18962">
    <property type="entry name" value="Por_Secre_tail"/>
    <property type="match status" value="1"/>
</dbReference>
<dbReference type="Pfam" id="PF04231">
    <property type="entry name" value="Endonuclease_1"/>
    <property type="match status" value="1"/>
</dbReference>
<feature type="domain" description="Fibronectin type-III" evidence="6">
    <location>
        <begin position="283"/>
        <end position="368"/>
    </location>
</feature>
<dbReference type="PANTHER" id="PTHR33607:SF2">
    <property type="entry name" value="ENDONUCLEASE-1"/>
    <property type="match status" value="1"/>
</dbReference>
<evidence type="ECO:0000256" key="5">
    <source>
        <dbReference type="SAM" id="SignalP"/>
    </source>
</evidence>
<evidence type="ECO:0000313" key="8">
    <source>
        <dbReference type="Proteomes" id="UP001184861"/>
    </source>
</evidence>
<dbReference type="PANTHER" id="PTHR33607">
    <property type="entry name" value="ENDONUCLEASE-1"/>
    <property type="match status" value="1"/>
</dbReference>
<evidence type="ECO:0000256" key="2">
    <source>
        <dbReference type="ARBA" id="ARBA00022722"/>
    </source>
</evidence>
<dbReference type="SMART" id="SM00060">
    <property type="entry name" value="FN3"/>
    <property type="match status" value="1"/>
</dbReference>
<name>A0AAE3YDR2_9FLAO</name>
<dbReference type="Gene3D" id="2.60.40.10">
    <property type="entry name" value="Immunoglobulins"/>
    <property type="match status" value="1"/>
</dbReference>
<organism evidence="7 8">
    <name type="scientific">Chryseobacterium rhizosphaerae</name>
    <dbReference type="NCBI Taxonomy" id="395937"/>
    <lineage>
        <taxon>Bacteria</taxon>
        <taxon>Pseudomonadati</taxon>
        <taxon>Bacteroidota</taxon>
        <taxon>Flavobacteriia</taxon>
        <taxon>Flavobacteriales</taxon>
        <taxon>Weeksellaceae</taxon>
        <taxon>Chryseobacterium group</taxon>
        <taxon>Chryseobacterium</taxon>
    </lineage>
</organism>
<dbReference type="InterPro" id="IPR026444">
    <property type="entry name" value="Secre_tail"/>
</dbReference>
<evidence type="ECO:0000256" key="3">
    <source>
        <dbReference type="ARBA" id="ARBA00022729"/>
    </source>
</evidence>
<keyword evidence="4" id="KW-0378">Hydrolase</keyword>
<evidence type="ECO:0000259" key="6">
    <source>
        <dbReference type="PROSITE" id="PS50853"/>
    </source>
</evidence>
<keyword evidence="2" id="KW-0540">Nuclease</keyword>
<dbReference type="AlphaFoldDB" id="A0AAE3YDR2"/>
<sequence length="594" mass="64443">MKRILSFFLLSLVFISALAQPPANYYNAAAGLTNAPLKSALKQIITTGHASNLSYNDLWTAYQTTDRDYDYDNDGTILDIYSEFPIGPDNYSYPYGSSQCSGTSGPEGHCYNREHIVPQSLFNQGLPMRSDAHFVRATDGKVNGERGDLPFGKVATANYNSQNGSKRGNSASPGFTGVVFEPIDEFKGDVARMIFYFVTRYETQLSAFGTGNMLGGSAYPGLQNWELNQLIIWHTQDPVSSAEIRRNNATYTFQGNRNPYIDHPEYVNMVWGTPVLDTEAPTIPTNLAATNPTSSTVALNWTASTDNIGVIGYDIYANGVLKTTVSGTSTTVTGLSPLTAYNFYVIAKDASGNASTQSNIASATTLDGPVGGSCGTEDFTNIPTSTTPAYDTRVWTNNSITWTATDARIDQTINGKAITIRNGTLTSSTVSGGIQSLTLTTQLKFSGNAGTINVFVNDVNVGAIPYSSTATTTTINNINVSGNITIKFTNSSTTDRPALDDLSWTCFNTLATSEIKKDKSEFTIYPNPVRNNELFVKGENLTKISKAEIYDLSGKLIETIVSPFKNSNKINLKGLVKGNYILKTDHFTTKFIVE</sequence>
<protein>
    <submittedName>
        <fullName evidence="7">Endonuclease I</fullName>
    </submittedName>
</protein>
<dbReference type="InterPro" id="IPR044925">
    <property type="entry name" value="His-Me_finger_sf"/>
</dbReference>
<dbReference type="Proteomes" id="UP001184861">
    <property type="component" value="Unassembled WGS sequence"/>
</dbReference>
<comment type="similarity">
    <text evidence="1">Belongs to the EndA/NucM nuclease family.</text>
</comment>